<evidence type="ECO:0000313" key="2">
    <source>
        <dbReference type="Proteomes" id="UP001516400"/>
    </source>
</evidence>
<gene>
    <name evidence="1" type="ORF">HHI36_010356</name>
</gene>
<dbReference type="Proteomes" id="UP001516400">
    <property type="component" value="Unassembled WGS sequence"/>
</dbReference>
<sequence>MKKTEFMVVGDEDGVDLDVGKYKLRNIESFKYLGVTFSKNEKRDLDISNKIGQGRYAIHQLNSTLWSPNIYGKTKSNIYKAIKENICTYGAEIWELSKRNIQTTGLEKKLWNLEIRACKERKDKTMKVDGNIIDTIDAKDYLGTDIYNDKKNTNCLRKFSNGCHQNAVNVAGRH</sequence>
<dbReference type="AlphaFoldDB" id="A0ABD2MIY8"/>
<proteinExistence type="predicted"/>
<organism evidence="1 2">
    <name type="scientific">Cryptolaemus montrouzieri</name>
    <dbReference type="NCBI Taxonomy" id="559131"/>
    <lineage>
        <taxon>Eukaryota</taxon>
        <taxon>Metazoa</taxon>
        <taxon>Ecdysozoa</taxon>
        <taxon>Arthropoda</taxon>
        <taxon>Hexapoda</taxon>
        <taxon>Insecta</taxon>
        <taxon>Pterygota</taxon>
        <taxon>Neoptera</taxon>
        <taxon>Endopterygota</taxon>
        <taxon>Coleoptera</taxon>
        <taxon>Polyphaga</taxon>
        <taxon>Cucujiformia</taxon>
        <taxon>Coccinelloidea</taxon>
        <taxon>Coccinellidae</taxon>
        <taxon>Scymninae</taxon>
        <taxon>Scymnini</taxon>
        <taxon>Cryptolaemus</taxon>
    </lineage>
</organism>
<name>A0ABD2MIY8_9CUCU</name>
<keyword evidence="2" id="KW-1185">Reference proteome</keyword>
<accession>A0ABD2MIY8</accession>
<protein>
    <submittedName>
        <fullName evidence="1">Uncharacterized protein</fullName>
    </submittedName>
</protein>
<reference evidence="1 2" key="1">
    <citation type="journal article" date="2021" name="BMC Biol.">
        <title>Horizontally acquired antibacterial genes associated with adaptive radiation of ladybird beetles.</title>
        <authorList>
            <person name="Li H.S."/>
            <person name="Tang X.F."/>
            <person name="Huang Y.H."/>
            <person name="Xu Z.Y."/>
            <person name="Chen M.L."/>
            <person name="Du X.Y."/>
            <person name="Qiu B.Y."/>
            <person name="Chen P.T."/>
            <person name="Zhang W."/>
            <person name="Slipinski A."/>
            <person name="Escalona H.E."/>
            <person name="Waterhouse R.M."/>
            <person name="Zwick A."/>
            <person name="Pang H."/>
        </authorList>
    </citation>
    <scope>NUCLEOTIDE SEQUENCE [LARGE SCALE GENOMIC DNA]</scope>
    <source>
        <strain evidence="1">SYSU2018</strain>
    </source>
</reference>
<dbReference type="EMBL" id="JABFTP020000001">
    <property type="protein sequence ID" value="KAL3266172.1"/>
    <property type="molecule type" value="Genomic_DNA"/>
</dbReference>
<evidence type="ECO:0000313" key="1">
    <source>
        <dbReference type="EMBL" id="KAL3266172.1"/>
    </source>
</evidence>
<comment type="caution">
    <text evidence="1">The sequence shown here is derived from an EMBL/GenBank/DDBJ whole genome shotgun (WGS) entry which is preliminary data.</text>
</comment>